<evidence type="ECO:0000313" key="1">
    <source>
        <dbReference type="EMBL" id="VDP73005.1"/>
    </source>
</evidence>
<proteinExistence type="predicted"/>
<evidence type="ECO:0000313" key="3">
    <source>
        <dbReference type="WBParaSite" id="ECPE_0000458701-mRNA-1"/>
    </source>
</evidence>
<sequence>KSIDPPVGCDKKQLFGFKTHDSEWFFCADSADDAVTWCITLTEAKGIVPTYRVHIPPAEAHGGYTDGVNYYRHGAYPNTTVPLYDSNPSNNIPPLPVHTIRRAKERLLYSRSSLGLLKARGCGFSLGLDGQAPILLFWLPIRSIDRVIFGPA</sequence>
<evidence type="ECO:0000313" key="2">
    <source>
        <dbReference type="Proteomes" id="UP000272942"/>
    </source>
</evidence>
<gene>
    <name evidence="1" type="ORF">ECPE_LOCUS4575</name>
</gene>
<protein>
    <submittedName>
        <fullName evidence="3">PH domain-containing protein</fullName>
    </submittedName>
</protein>
<dbReference type="EMBL" id="UZAN01041432">
    <property type="protein sequence ID" value="VDP73005.1"/>
    <property type="molecule type" value="Genomic_DNA"/>
</dbReference>
<dbReference type="Proteomes" id="UP000272942">
    <property type="component" value="Unassembled WGS sequence"/>
</dbReference>
<dbReference type="WBParaSite" id="ECPE_0000458701-mRNA-1">
    <property type="protein sequence ID" value="ECPE_0000458701-mRNA-1"/>
    <property type="gene ID" value="ECPE_0000458701"/>
</dbReference>
<dbReference type="SUPFAM" id="SSF50729">
    <property type="entry name" value="PH domain-like"/>
    <property type="match status" value="1"/>
</dbReference>
<name>A0A183AC90_9TREM</name>
<accession>A0A183AC90</accession>
<dbReference type="AlphaFoldDB" id="A0A183AC90"/>
<keyword evidence="2" id="KW-1185">Reference proteome</keyword>
<organism evidence="3">
    <name type="scientific">Echinostoma caproni</name>
    <dbReference type="NCBI Taxonomy" id="27848"/>
    <lineage>
        <taxon>Eukaryota</taxon>
        <taxon>Metazoa</taxon>
        <taxon>Spiralia</taxon>
        <taxon>Lophotrochozoa</taxon>
        <taxon>Platyhelminthes</taxon>
        <taxon>Trematoda</taxon>
        <taxon>Digenea</taxon>
        <taxon>Plagiorchiida</taxon>
        <taxon>Echinostomata</taxon>
        <taxon>Echinostomatoidea</taxon>
        <taxon>Echinostomatidae</taxon>
        <taxon>Echinostoma</taxon>
    </lineage>
</organism>
<reference evidence="3" key="1">
    <citation type="submission" date="2016-06" db="UniProtKB">
        <authorList>
            <consortium name="WormBaseParasite"/>
        </authorList>
    </citation>
    <scope>IDENTIFICATION</scope>
</reference>
<dbReference type="OrthoDB" id="2157866at2759"/>
<reference evidence="1 2" key="2">
    <citation type="submission" date="2018-11" db="EMBL/GenBank/DDBJ databases">
        <authorList>
            <consortium name="Pathogen Informatics"/>
        </authorList>
    </citation>
    <scope>NUCLEOTIDE SEQUENCE [LARGE SCALE GENOMIC DNA]</scope>
    <source>
        <strain evidence="1 2">Egypt</strain>
    </source>
</reference>